<evidence type="ECO:0000313" key="4">
    <source>
        <dbReference type="EMBL" id="RZF44266.1"/>
    </source>
</evidence>
<dbReference type="InterPro" id="IPR036770">
    <property type="entry name" value="Ankyrin_rpt-contain_sf"/>
</dbReference>
<protein>
    <submittedName>
        <fullName evidence="4">Uncharacterized protein</fullName>
    </submittedName>
</protein>
<organism evidence="4 5">
    <name type="scientific">Laodelphax striatellus</name>
    <name type="common">Small brown planthopper</name>
    <name type="synonym">Delphax striatella</name>
    <dbReference type="NCBI Taxonomy" id="195883"/>
    <lineage>
        <taxon>Eukaryota</taxon>
        <taxon>Metazoa</taxon>
        <taxon>Ecdysozoa</taxon>
        <taxon>Arthropoda</taxon>
        <taxon>Hexapoda</taxon>
        <taxon>Insecta</taxon>
        <taxon>Pterygota</taxon>
        <taxon>Neoptera</taxon>
        <taxon>Paraneoptera</taxon>
        <taxon>Hemiptera</taxon>
        <taxon>Auchenorrhyncha</taxon>
        <taxon>Fulgoroidea</taxon>
        <taxon>Delphacidae</taxon>
        <taxon>Criomorphinae</taxon>
        <taxon>Laodelphax</taxon>
    </lineage>
</organism>
<dbReference type="PROSITE" id="PS50088">
    <property type="entry name" value="ANK_REPEAT"/>
    <property type="match status" value="3"/>
</dbReference>
<evidence type="ECO:0000256" key="1">
    <source>
        <dbReference type="ARBA" id="ARBA00022737"/>
    </source>
</evidence>
<dbReference type="Gene3D" id="1.25.40.20">
    <property type="entry name" value="Ankyrin repeat-containing domain"/>
    <property type="match status" value="2"/>
</dbReference>
<proteinExistence type="predicted"/>
<dbReference type="SMART" id="SM00248">
    <property type="entry name" value="ANK"/>
    <property type="match status" value="4"/>
</dbReference>
<evidence type="ECO:0000256" key="3">
    <source>
        <dbReference type="PROSITE-ProRule" id="PRU00023"/>
    </source>
</evidence>
<name>A0A482XEK5_LAOST</name>
<accession>A0A482XEK5</accession>
<sequence length="169" mass="17841">MSHECDACCAHAPTSTAQTLDEMDFERGIWSAALDGDLDRVLKLLSSGARCVNALDAAGYTALHYAARAGHADVCRALLQAGAAVDLATRAGRSTALHRAALRGNEQVVRILLEAKADPLLQDSDGRTPLHRALEGRHSAVAKLLLDAAPQIADVADTQGNLPRLSTQI</sequence>
<keyword evidence="5" id="KW-1185">Reference proteome</keyword>
<dbReference type="EMBL" id="QKKF02011155">
    <property type="protein sequence ID" value="RZF44266.1"/>
    <property type="molecule type" value="Genomic_DNA"/>
</dbReference>
<dbReference type="AlphaFoldDB" id="A0A482XEK5"/>
<dbReference type="PANTHER" id="PTHR24171">
    <property type="entry name" value="ANKYRIN REPEAT DOMAIN-CONTAINING PROTEIN 39-RELATED"/>
    <property type="match status" value="1"/>
</dbReference>
<dbReference type="PROSITE" id="PS50297">
    <property type="entry name" value="ANK_REP_REGION"/>
    <property type="match status" value="3"/>
</dbReference>
<dbReference type="Proteomes" id="UP000291343">
    <property type="component" value="Unassembled WGS sequence"/>
</dbReference>
<dbReference type="Pfam" id="PF12796">
    <property type="entry name" value="Ank_2"/>
    <property type="match status" value="1"/>
</dbReference>
<dbReference type="InterPro" id="IPR002110">
    <property type="entry name" value="Ankyrin_rpt"/>
</dbReference>
<evidence type="ECO:0000313" key="5">
    <source>
        <dbReference type="Proteomes" id="UP000291343"/>
    </source>
</evidence>
<feature type="repeat" description="ANK" evidence="3">
    <location>
        <begin position="92"/>
        <end position="124"/>
    </location>
</feature>
<dbReference type="PANTHER" id="PTHR24171:SF9">
    <property type="entry name" value="ANKYRIN REPEAT DOMAIN-CONTAINING PROTEIN 39"/>
    <property type="match status" value="1"/>
</dbReference>
<feature type="repeat" description="ANK" evidence="3">
    <location>
        <begin position="125"/>
        <end position="157"/>
    </location>
</feature>
<dbReference type="SMR" id="A0A482XEK5"/>
<comment type="caution">
    <text evidence="4">The sequence shown here is derived from an EMBL/GenBank/DDBJ whole genome shotgun (WGS) entry which is preliminary data.</text>
</comment>
<gene>
    <name evidence="4" type="ORF">LSTR_LSTR006816</name>
</gene>
<evidence type="ECO:0000256" key="2">
    <source>
        <dbReference type="ARBA" id="ARBA00023043"/>
    </source>
</evidence>
<dbReference type="PRINTS" id="PR01415">
    <property type="entry name" value="ANKYRIN"/>
</dbReference>
<dbReference type="STRING" id="195883.A0A482XEK5"/>
<feature type="repeat" description="ANK" evidence="3">
    <location>
        <begin position="58"/>
        <end position="90"/>
    </location>
</feature>
<dbReference type="InParanoid" id="A0A482XEK5"/>
<dbReference type="Pfam" id="PF00023">
    <property type="entry name" value="Ank"/>
    <property type="match status" value="1"/>
</dbReference>
<reference evidence="4 5" key="1">
    <citation type="journal article" date="2017" name="Gigascience">
        <title>Genome sequence of the small brown planthopper, Laodelphax striatellus.</title>
        <authorList>
            <person name="Zhu J."/>
            <person name="Jiang F."/>
            <person name="Wang X."/>
            <person name="Yang P."/>
            <person name="Bao Y."/>
            <person name="Zhao W."/>
            <person name="Wang W."/>
            <person name="Lu H."/>
            <person name="Wang Q."/>
            <person name="Cui N."/>
            <person name="Li J."/>
            <person name="Chen X."/>
            <person name="Luo L."/>
            <person name="Yu J."/>
            <person name="Kang L."/>
            <person name="Cui F."/>
        </authorList>
    </citation>
    <scope>NUCLEOTIDE SEQUENCE [LARGE SCALE GENOMIC DNA]</scope>
    <source>
        <strain evidence="4">Lst14</strain>
    </source>
</reference>
<dbReference type="OrthoDB" id="539213at2759"/>
<keyword evidence="2 3" id="KW-0040">ANK repeat</keyword>
<keyword evidence="1" id="KW-0677">Repeat</keyword>
<dbReference type="SUPFAM" id="SSF48403">
    <property type="entry name" value="Ankyrin repeat"/>
    <property type="match status" value="1"/>
</dbReference>